<evidence type="ECO:0000256" key="2">
    <source>
        <dbReference type="ARBA" id="ARBA00007282"/>
    </source>
</evidence>
<feature type="transmembrane region" description="Helical" evidence="9">
    <location>
        <begin position="20"/>
        <end position="37"/>
    </location>
</feature>
<dbReference type="GO" id="GO:0006629">
    <property type="term" value="P:lipid metabolic process"/>
    <property type="evidence" value="ECO:0007669"/>
    <property type="project" value="UniProtKB-KW"/>
</dbReference>
<reference evidence="11" key="1">
    <citation type="journal article" date="2021" name="Front. Plant Sci.">
        <title>Chromosome-Scale Genome Assembly for Chinese Sour Jujube and Insights Into Its Genome Evolution and Domestication Signature.</title>
        <authorList>
            <person name="Shen L.-Y."/>
            <person name="Luo H."/>
            <person name="Wang X.-L."/>
            <person name="Wang X.-M."/>
            <person name="Qiu X.-J."/>
            <person name="Liu H."/>
            <person name="Zhou S.-S."/>
            <person name="Jia K.-H."/>
            <person name="Nie S."/>
            <person name="Bao Y.-T."/>
            <person name="Zhang R.-G."/>
            <person name="Yun Q.-Z."/>
            <person name="Chai Y.-H."/>
            <person name="Lu J.-Y."/>
            <person name="Li Y."/>
            <person name="Zhao S.-W."/>
            <person name="Mao J.-F."/>
            <person name="Jia S.-G."/>
            <person name="Mao Y.-M."/>
        </authorList>
    </citation>
    <scope>NUCLEOTIDE SEQUENCE</scope>
    <source>
        <strain evidence="11">AT0</strain>
        <tissue evidence="11">Leaf</tissue>
    </source>
</reference>
<keyword evidence="5 9" id="KW-1133">Transmembrane helix</keyword>
<keyword evidence="6" id="KW-0443">Lipid metabolism</keyword>
<dbReference type="PANTHER" id="PTHR31595">
    <property type="entry name" value="LONG-CHAIN-ALCOHOL O-FATTY-ACYLTRANSFERASE 3-RELATED"/>
    <property type="match status" value="1"/>
</dbReference>
<dbReference type="AlphaFoldDB" id="A0A978W012"/>
<evidence type="ECO:0000313" key="11">
    <source>
        <dbReference type="EMBL" id="KAH7545296.1"/>
    </source>
</evidence>
<name>A0A978W012_ZIZJJ</name>
<keyword evidence="7 9" id="KW-0472">Membrane</keyword>
<keyword evidence="4 9" id="KW-0812">Transmembrane</keyword>
<dbReference type="Pfam" id="PF13813">
    <property type="entry name" value="MBOAT_2"/>
    <property type="match status" value="1"/>
</dbReference>
<dbReference type="PANTHER" id="PTHR31595:SF11">
    <property type="entry name" value="LONG-CHAIN-ALCOHOL O-FATTY-ACYLTRANSFERASE 1-RELATED"/>
    <property type="match status" value="1"/>
</dbReference>
<evidence type="ECO:0000256" key="6">
    <source>
        <dbReference type="ARBA" id="ARBA00023098"/>
    </source>
</evidence>
<evidence type="ECO:0000313" key="12">
    <source>
        <dbReference type="Proteomes" id="UP000813462"/>
    </source>
</evidence>
<comment type="caution">
    <text evidence="11">The sequence shown here is derived from an EMBL/GenBank/DDBJ whole genome shotgun (WGS) entry which is preliminary data.</text>
</comment>
<feature type="transmembrane region" description="Helical" evidence="9">
    <location>
        <begin position="127"/>
        <end position="148"/>
    </location>
</feature>
<evidence type="ECO:0000256" key="4">
    <source>
        <dbReference type="ARBA" id="ARBA00022692"/>
    </source>
</evidence>
<evidence type="ECO:0000259" key="10">
    <source>
        <dbReference type="Pfam" id="PF13813"/>
    </source>
</evidence>
<comment type="subcellular location">
    <subcellularLocation>
        <location evidence="1">Membrane</location>
        <topology evidence="1">Multi-pass membrane protein</topology>
    </subcellularLocation>
</comment>
<feature type="domain" description="Wax synthase" evidence="10">
    <location>
        <begin position="77"/>
        <end position="163"/>
    </location>
</feature>
<evidence type="ECO:0000256" key="1">
    <source>
        <dbReference type="ARBA" id="ARBA00004141"/>
    </source>
</evidence>
<feature type="transmembrane region" description="Helical" evidence="9">
    <location>
        <begin position="187"/>
        <end position="208"/>
    </location>
</feature>
<feature type="transmembrane region" description="Helical" evidence="9">
    <location>
        <begin position="155"/>
        <end position="175"/>
    </location>
</feature>
<proteinExistence type="inferred from homology"/>
<gene>
    <name evidence="11" type="ORF">FEM48_Zijuj01G0078600</name>
</gene>
<keyword evidence="3" id="KW-0808">Transferase</keyword>
<comment type="similarity">
    <text evidence="2">Belongs to the wax synthase family.</text>
</comment>
<dbReference type="GO" id="GO:0016020">
    <property type="term" value="C:membrane"/>
    <property type="evidence" value="ECO:0007669"/>
    <property type="project" value="UniProtKB-SubCell"/>
</dbReference>
<dbReference type="Proteomes" id="UP000813462">
    <property type="component" value="Unassembled WGS sequence"/>
</dbReference>
<dbReference type="EMBL" id="JAEACU010000001">
    <property type="protein sequence ID" value="KAH7545296.1"/>
    <property type="molecule type" value="Genomic_DNA"/>
</dbReference>
<protein>
    <recommendedName>
        <fullName evidence="10">Wax synthase domain-containing protein</fullName>
    </recommendedName>
</protein>
<keyword evidence="8" id="KW-0012">Acyltransferase</keyword>
<feature type="transmembrane region" description="Helical" evidence="9">
    <location>
        <begin position="46"/>
        <end position="65"/>
    </location>
</feature>
<sequence>MKEKLPPPNPLLASPTLTKLLGFALPIVFLLSFYIYGENKLDTSNFTLFLCGLAMLSVLFMVFFINGETLARYELVQLFNKPYLATSLQDFWGRRWNRMSSNILRQTIYDPTRHSLMGTIGVGPAKVLATITTLVVSGIMHEMVFYYITCGMKPTWEVTWLFVLHGICMVLESGLKRLGRVMGWPAVNPVVSIVCTVGFACLTSYWLLVLPVWRSTQKECGSGSYINR</sequence>
<evidence type="ECO:0000256" key="3">
    <source>
        <dbReference type="ARBA" id="ARBA00022679"/>
    </source>
</evidence>
<accession>A0A978W012</accession>
<evidence type="ECO:0000256" key="5">
    <source>
        <dbReference type="ARBA" id="ARBA00022989"/>
    </source>
</evidence>
<dbReference type="GO" id="GO:0008374">
    <property type="term" value="F:O-acyltransferase activity"/>
    <property type="evidence" value="ECO:0007669"/>
    <property type="project" value="InterPro"/>
</dbReference>
<evidence type="ECO:0000256" key="7">
    <source>
        <dbReference type="ARBA" id="ARBA00023136"/>
    </source>
</evidence>
<evidence type="ECO:0000256" key="9">
    <source>
        <dbReference type="SAM" id="Phobius"/>
    </source>
</evidence>
<evidence type="ECO:0000256" key="8">
    <source>
        <dbReference type="ARBA" id="ARBA00023315"/>
    </source>
</evidence>
<organism evidence="11 12">
    <name type="scientific">Ziziphus jujuba var. spinosa</name>
    <dbReference type="NCBI Taxonomy" id="714518"/>
    <lineage>
        <taxon>Eukaryota</taxon>
        <taxon>Viridiplantae</taxon>
        <taxon>Streptophyta</taxon>
        <taxon>Embryophyta</taxon>
        <taxon>Tracheophyta</taxon>
        <taxon>Spermatophyta</taxon>
        <taxon>Magnoliopsida</taxon>
        <taxon>eudicotyledons</taxon>
        <taxon>Gunneridae</taxon>
        <taxon>Pentapetalae</taxon>
        <taxon>rosids</taxon>
        <taxon>fabids</taxon>
        <taxon>Rosales</taxon>
        <taxon>Rhamnaceae</taxon>
        <taxon>Paliureae</taxon>
        <taxon>Ziziphus</taxon>
    </lineage>
</organism>
<dbReference type="InterPro" id="IPR044851">
    <property type="entry name" value="Wax_synthase"/>
</dbReference>
<dbReference type="InterPro" id="IPR032805">
    <property type="entry name" value="Wax_synthase_dom"/>
</dbReference>